<proteinExistence type="predicted"/>
<comment type="caution">
    <text evidence="4">The sequence shown here is derived from an EMBL/GenBank/DDBJ whole genome shotgun (WGS) entry which is preliminary data.</text>
</comment>
<sequence>MLIGISGMIGSGKSILTKRLLNHYPSSMMLKEFDEDDEVFNQFLKWLYNKTPNLTIGFQSYVVESHTTKLSELLEKFKLAHKKHAKDHIFIDRFSIEHYIFASVNLETKGPKYMQGYDAMFNELITPNETPDLAIYLDMSFETFKKRLFARGREVETDNYALNEPYFRKLHSVYRSTFEKQAKKFNMDYVIIDTNNLSEEEVFKEAIKIIENFDFSKKQRFIN</sequence>
<evidence type="ECO:0000256" key="2">
    <source>
        <dbReference type="PIRSR" id="PIRSR000705-3"/>
    </source>
</evidence>
<evidence type="ECO:0000256" key="1">
    <source>
        <dbReference type="PIRSR" id="PIRSR000705-1"/>
    </source>
</evidence>
<dbReference type="AlphaFoldDB" id="A0A507SRV0"/>
<dbReference type="Gene3D" id="3.40.50.300">
    <property type="entry name" value="P-loop containing nucleotide triphosphate hydrolases"/>
    <property type="match status" value="1"/>
</dbReference>
<feature type="binding site" evidence="2">
    <location>
        <begin position="147"/>
        <end position="151"/>
    </location>
    <ligand>
        <name>ATP</name>
        <dbReference type="ChEBI" id="CHEBI:30616"/>
    </ligand>
</feature>
<dbReference type="InterPro" id="IPR027417">
    <property type="entry name" value="P-loop_NTPase"/>
</dbReference>
<feature type="domain" description="Deoxynucleoside kinase" evidence="3">
    <location>
        <begin position="3"/>
        <end position="208"/>
    </location>
</feature>
<dbReference type="EMBL" id="SMDN01000004">
    <property type="protein sequence ID" value="TQC53981.1"/>
    <property type="molecule type" value="Genomic_DNA"/>
</dbReference>
<name>A0A507SRV0_9BACT</name>
<evidence type="ECO:0000313" key="5">
    <source>
        <dbReference type="Proteomes" id="UP000320801"/>
    </source>
</evidence>
<keyword evidence="4" id="KW-0418">Kinase</keyword>
<dbReference type="OrthoDB" id="391791at2"/>
<keyword evidence="5" id="KW-1185">Reference proteome</keyword>
<dbReference type="InterPro" id="IPR050566">
    <property type="entry name" value="Deoxyribonucleoside_kinase"/>
</dbReference>
<dbReference type="GO" id="GO:0005524">
    <property type="term" value="F:ATP binding"/>
    <property type="evidence" value="ECO:0007669"/>
    <property type="project" value="UniProtKB-KW"/>
</dbReference>
<reference evidence="4 5" key="1">
    <citation type="submission" date="2019-03" db="EMBL/GenBank/DDBJ databases">
        <title>Characterization of a novel Mycoplasma cynos real-time PCR assay.</title>
        <authorList>
            <person name="Tallmadge R.L."/>
            <person name="Mitchell P.K."/>
            <person name="Goodman L."/>
        </authorList>
    </citation>
    <scope>NUCLEOTIDE SEQUENCE [LARGE SCALE GENOMIC DNA]</scope>
    <source>
        <strain evidence="4 5">1642</strain>
    </source>
</reference>
<dbReference type="GO" id="GO:0005737">
    <property type="term" value="C:cytoplasm"/>
    <property type="evidence" value="ECO:0007669"/>
    <property type="project" value="TreeGrafter"/>
</dbReference>
<keyword evidence="4" id="KW-0808">Transferase</keyword>
<keyword evidence="2" id="KW-0067">ATP-binding</keyword>
<organism evidence="4 5">
    <name type="scientific">Mycoplasmopsis mucosicanis</name>
    <dbReference type="NCBI Taxonomy" id="458208"/>
    <lineage>
        <taxon>Bacteria</taxon>
        <taxon>Bacillati</taxon>
        <taxon>Mycoplasmatota</taxon>
        <taxon>Mycoplasmoidales</taxon>
        <taxon>Metamycoplasmataceae</taxon>
        <taxon>Mycoplasmopsis</taxon>
    </lineage>
</organism>
<dbReference type="GO" id="GO:0019136">
    <property type="term" value="F:deoxynucleoside kinase activity"/>
    <property type="evidence" value="ECO:0007669"/>
    <property type="project" value="InterPro"/>
</dbReference>
<dbReference type="Pfam" id="PF01712">
    <property type="entry name" value="dNK"/>
    <property type="match status" value="1"/>
</dbReference>
<evidence type="ECO:0000313" key="4">
    <source>
        <dbReference type="EMBL" id="TQC53981.1"/>
    </source>
</evidence>
<accession>A0A507SRV0</accession>
<dbReference type="PIRSF" id="PIRSF000705">
    <property type="entry name" value="DNK"/>
    <property type="match status" value="1"/>
</dbReference>
<feature type="active site" description="Proton acceptor" evidence="1">
    <location>
        <position position="92"/>
    </location>
</feature>
<protein>
    <submittedName>
        <fullName evidence="4">Deoxynucleoside kinase</fullName>
    </submittedName>
</protein>
<dbReference type="RefSeq" id="WP_141483836.1">
    <property type="nucleotide sequence ID" value="NZ_SMDN01000004.1"/>
</dbReference>
<gene>
    <name evidence="4" type="ORF">E1I18_01510</name>
</gene>
<dbReference type="PANTHER" id="PTHR10513">
    <property type="entry name" value="DEOXYNUCLEOSIDE KINASE"/>
    <property type="match status" value="1"/>
</dbReference>
<dbReference type="SUPFAM" id="SSF52540">
    <property type="entry name" value="P-loop containing nucleoside triphosphate hydrolases"/>
    <property type="match status" value="1"/>
</dbReference>
<dbReference type="PANTHER" id="PTHR10513:SF35">
    <property type="entry name" value="DEOXYADENOSINE KINASE"/>
    <property type="match status" value="1"/>
</dbReference>
<dbReference type="InterPro" id="IPR031314">
    <property type="entry name" value="DNK_dom"/>
</dbReference>
<keyword evidence="2" id="KW-0547">Nucleotide-binding</keyword>
<evidence type="ECO:0000259" key="3">
    <source>
        <dbReference type="Pfam" id="PF01712"/>
    </source>
</evidence>
<dbReference type="InterPro" id="IPR002624">
    <property type="entry name" value="DCK/DGK"/>
</dbReference>
<dbReference type="Proteomes" id="UP000320801">
    <property type="component" value="Unassembled WGS sequence"/>
</dbReference>